<evidence type="ECO:0008006" key="4">
    <source>
        <dbReference type="Google" id="ProtNLM"/>
    </source>
</evidence>
<protein>
    <recommendedName>
        <fullName evidence="4">Outer membrane protein beta-barrel domain-containing protein</fullName>
    </recommendedName>
</protein>
<accession>A0A848IUY1</accession>
<organism evidence="2 3">
    <name type="scientific">Marinigracilibium pacificum</name>
    <dbReference type="NCBI Taxonomy" id="2729599"/>
    <lineage>
        <taxon>Bacteria</taxon>
        <taxon>Pseudomonadati</taxon>
        <taxon>Bacteroidota</taxon>
        <taxon>Cytophagia</taxon>
        <taxon>Cytophagales</taxon>
        <taxon>Flammeovirgaceae</taxon>
        <taxon>Marinigracilibium</taxon>
    </lineage>
</organism>
<feature type="signal peptide" evidence="1">
    <location>
        <begin position="1"/>
        <end position="23"/>
    </location>
</feature>
<sequence>MLKTIQKAILLMTLGLSFFISDAQVQFSAGLTYAKSIVKSPELKSDYGVGFATGVAYRETYKSFTFTGGLNFSNRNYTIENPLLERKNYNDQYILFPILVGYNITDFLAVNGGFEFGYVIYSDFNEREYKDFTSAFLFGIEFLQNKTVSPFIRASYSPSGRLNYELFDDYGNSIGTTSDFKNFYILTGINVYLHGK</sequence>
<keyword evidence="3" id="KW-1185">Reference proteome</keyword>
<evidence type="ECO:0000256" key="1">
    <source>
        <dbReference type="SAM" id="SignalP"/>
    </source>
</evidence>
<dbReference type="EMBL" id="JABBNU010000002">
    <property type="protein sequence ID" value="NMM47496.1"/>
    <property type="molecule type" value="Genomic_DNA"/>
</dbReference>
<name>A0A848IUY1_9BACT</name>
<dbReference type="Proteomes" id="UP000559010">
    <property type="component" value="Unassembled WGS sequence"/>
</dbReference>
<reference evidence="2 3" key="1">
    <citation type="submission" date="2020-04" db="EMBL/GenBank/DDBJ databases">
        <title>Flammeovirgaceae bacterium KN852 isolated from deep sea.</title>
        <authorList>
            <person name="Zhang D.-C."/>
        </authorList>
    </citation>
    <scope>NUCLEOTIDE SEQUENCE [LARGE SCALE GENOMIC DNA]</scope>
    <source>
        <strain evidence="2 3">KN852</strain>
    </source>
</reference>
<comment type="caution">
    <text evidence="2">The sequence shown here is derived from an EMBL/GenBank/DDBJ whole genome shotgun (WGS) entry which is preliminary data.</text>
</comment>
<keyword evidence="1" id="KW-0732">Signal</keyword>
<dbReference type="AlphaFoldDB" id="A0A848IUY1"/>
<proteinExistence type="predicted"/>
<dbReference type="RefSeq" id="WP_169678118.1">
    <property type="nucleotide sequence ID" value="NZ_JABBNU010000002.1"/>
</dbReference>
<feature type="chain" id="PRO_5032434138" description="Outer membrane protein beta-barrel domain-containing protein" evidence="1">
    <location>
        <begin position="24"/>
        <end position="196"/>
    </location>
</feature>
<evidence type="ECO:0000313" key="3">
    <source>
        <dbReference type="Proteomes" id="UP000559010"/>
    </source>
</evidence>
<evidence type="ECO:0000313" key="2">
    <source>
        <dbReference type="EMBL" id="NMM47496.1"/>
    </source>
</evidence>
<gene>
    <name evidence="2" type="ORF">HH304_03730</name>
</gene>